<name>A0A6A4GDW8_9AGAR</name>
<proteinExistence type="predicted"/>
<sequence>MLLHLLLLEVSASQHNYFPYPSSLLCTFHSSRRFLYSESNFIRFLGTWRRVDLKACSLGAAEAVKMNTMPHQVASPLLLAGVFS</sequence>
<evidence type="ECO:0000313" key="2">
    <source>
        <dbReference type="Proteomes" id="UP000799118"/>
    </source>
</evidence>
<dbReference type="EMBL" id="ML770338">
    <property type="protein sequence ID" value="KAE9383752.1"/>
    <property type="molecule type" value="Genomic_DNA"/>
</dbReference>
<evidence type="ECO:0000313" key="1">
    <source>
        <dbReference type="EMBL" id="KAE9383752.1"/>
    </source>
</evidence>
<protein>
    <submittedName>
        <fullName evidence="1">Uncharacterized protein</fullName>
    </submittedName>
</protein>
<dbReference type="Proteomes" id="UP000799118">
    <property type="component" value="Unassembled WGS sequence"/>
</dbReference>
<accession>A0A6A4GDW8</accession>
<dbReference type="AlphaFoldDB" id="A0A6A4GDW8"/>
<organism evidence="1 2">
    <name type="scientific">Gymnopus androsaceus JB14</name>
    <dbReference type="NCBI Taxonomy" id="1447944"/>
    <lineage>
        <taxon>Eukaryota</taxon>
        <taxon>Fungi</taxon>
        <taxon>Dikarya</taxon>
        <taxon>Basidiomycota</taxon>
        <taxon>Agaricomycotina</taxon>
        <taxon>Agaricomycetes</taxon>
        <taxon>Agaricomycetidae</taxon>
        <taxon>Agaricales</taxon>
        <taxon>Marasmiineae</taxon>
        <taxon>Omphalotaceae</taxon>
        <taxon>Gymnopus</taxon>
    </lineage>
</organism>
<keyword evidence="2" id="KW-1185">Reference proteome</keyword>
<reference evidence="1" key="1">
    <citation type="journal article" date="2019" name="Environ. Microbiol.">
        <title>Fungal ecological strategies reflected in gene transcription - a case study of two litter decomposers.</title>
        <authorList>
            <person name="Barbi F."/>
            <person name="Kohler A."/>
            <person name="Barry K."/>
            <person name="Baskaran P."/>
            <person name="Daum C."/>
            <person name="Fauchery L."/>
            <person name="Ihrmark K."/>
            <person name="Kuo A."/>
            <person name="LaButti K."/>
            <person name="Lipzen A."/>
            <person name="Morin E."/>
            <person name="Grigoriev I.V."/>
            <person name="Henrissat B."/>
            <person name="Lindahl B."/>
            <person name="Martin F."/>
        </authorList>
    </citation>
    <scope>NUCLEOTIDE SEQUENCE</scope>
    <source>
        <strain evidence="1">JB14</strain>
    </source>
</reference>
<gene>
    <name evidence="1" type="ORF">BT96DRAFT_1008818</name>
</gene>